<name>A0ABS8P117_9PSEU</name>
<gene>
    <name evidence="1" type="ORF">LQ327_00820</name>
</gene>
<comment type="caution">
    <text evidence="1">The sequence shown here is derived from an EMBL/GenBank/DDBJ whole genome shotgun (WGS) entry which is preliminary data.</text>
</comment>
<protein>
    <submittedName>
        <fullName evidence="1">Uncharacterized protein</fullName>
    </submittedName>
</protein>
<proteinExistence type="predicted"/>
<reference evidence="1 2" key="1">
    <citation type="submission" date="2021-11" db="EMBL/GenBank/DDBJ databases">
        <title>Draft genome sequence of Actinomycetospora sp. SF1 isolated from the rhizosphere soil.</title>
        <authorList>
            <person name="Duangmal K."/>
            <person name="Chantavorakit T."/>
        </authorList>
    </citation>
    <scope>NUCLEOTIDE SEQUENCE [LARGE SCALE GENOMIC DNA]</scope>
    <source>
        <strain evidence="1 2">TBRC 5722</strain>
    </source>
</reference>
<organism evidence="1 2">
    <name type="scientific">Actinomycetospora endophytica</name>
    <dbReference type="NCBI Taxonomy" id="2291215"/>
    <lineage>
        <taxon>Bacteria</taxon>
        <taxon>Bacillati</taxon>
        <taxon>Actinomycetota</taxon>
        <taxon>Actinomycetes</taxon>
        <taxon>Pseudonocardiales</taxon>
        <taxon>Pseudonocardiaceae</taxon>
        <taxon>Actinomycetospora</taxon>
    </lineage>
</organism>
<evidence type="ECO:0000313" key="2">
    <source>
        <dbReference type="Proteomes" id="UP001199469"/>
    </source>
</evidence>
<evidence type="ECO:0000313" key="1">
    <source>
        <dbReference type="EMBL" id="MCD2191931.1"/>
    </source>
</evidence>
<sequence>MGLFDRLTGTRRPQAGVPALPAGQLHDAIVALDCDDVPWSIRSGAQEGADLVAVWETTEPASFLYMIVMRFDEARHEVSALDRLWQSKGPSGGAQYGQGGNVSQRGFSATIERDANGKLRMVKTGEFDTRELKNPIRDTVTASGWTWRTRAL</sequence>
<accession>A0ABS8P117</accession>
<keyword evidence="2" id="KW-1185">Reference proteome</keyword>
<dbReference type="RefSeq" id="WP_230729623.1">
    <property type="nucleotide sequence ID" value="NZ_JAJNDB010000001.1"/>
</dbReference>
<dbReference type="Proteomes" id="UP001199469">
    <property type="component" value="Unassembled WGS sequence"/>
</dbReference>
<dbReference type="EMBL" id="JAJNDB010000001">
    <property type="protein sequence ID" value="MCD2191931.1"/>
    <property type="molecule type" value="Genomic_DNA"/>
</dbReference>